<comment type="caution">
    <text evidence="1">The sequence shown here is derived from an EMBL/GenBank/DDBJ whole genome shotgun (WGS) entry which is preliminary data.</text>
</comment>
<dbReference type="EMBL" id="JABBWM010000009">
    <property type="protein sequence ID" value="KAG2114587.1"/>
    <property type="molecule type" value="Genomic_DNA"/>
</dbReference>
<accession>A0A9P7FEZ3</accession>
<dbReference type="Gene3D" id="3.40.50.720">
    <property type="entry name" value="NAD(P)-binding Rossmann-like Domain"/>
    <property type="match status" value="2"/>
</dbReference>
<dbReference type="AlphaFoldDB" id="A0A9P7FEZ3"/>
<keyword evidence="2" id="KW-1185">Reference proteome</keyword>
<sequence>MSITLNHVSKVPVTFLTAPHTEVMEKGDIIYSKVIQESVHKLEACVEEMVSGDIISTANIQKVQDVILKLWTVVRSQPGISQDQKNHIKALTFITLPPDRAPNQHAQAFTVVTLPPNSCPQTRTLFSISNASLALDCIPLFTAVPENDHEIDGLDDKSELAHRIMLVSILGAAKNKKTRHFITRPIQAILSLSANHGLWQVGASICAWLVLLSDGPNALDFKVINGAEGEQDLEKLSGIIDLEKVVVFTGFTEVGPWDSSCTH</sequence>
<dbReference type="RefSeq" id="XP_041296535.1">
    <property type="nucleotide sequence ID" value="XM_041441088.1"/>
</dbReference>
<dbReference type="Proteomes" id="UP000823399">
    <property type="component" value="Unassembled WGS sequence"/>
</dbReference>
<organism evidence="1 2">
    <name type="scientific">Suillus discolor</name>
    <dbReference type="NCBI Taxonomy" id="1912936"/>
    <lineage>
        <taxon>Eukaryota</taxon>
        <taxon>Fungi</taxon>
        <taxon>Dikarya</taxon>
        <taxon>Basidiomycota</taxon>
        <taxon>Agaricomycotina</taxon>
        <taxon>Agaricomycetes</taxon>
        <taxon>Agaricomycetidae</taxon>
        <taxon>Boletales</taxon>
        <taxon>Suillineae</taxon>
        <taxon>Suillaceae</taxon>
        <taxon>Suillus</taxon>
    </lineage>
</organism>
<dbReference type="OrthoDB" id="2789709at2759"/>
<dbReference type="GeneID" id="64703347"/>
<protein>
    <submittedName>
        <fullName evidence="1">Uncharacterized protein</fullName>
    </submittedName>
</protein>
<evidence type="ECO:0000313" key="2">
    <source>
        <dbReference type="Proteomes" id="UP000823399"/>
    </source>
</evidence>
<reference evidence="1" key="1">
    <citation type="journal article" date="2020" name="New Phytol.">
        <title>Comparative genomics reveals dynamic genome evolution in host specialist ectomycorrhizal fungi.</title>
        <authorList>
            <person name="Lofgren L.A."/>
            <person name="Nguyen N.H."/>
            <person name="Vilgalys R."/>
            <person name="Ruytinx J."/>
            <person name="Liao H.L."/>
            <person name="Branco S."/>
            <person name="Kuo A."/>
            <person name="LaButti K."/>
            <person name="Lipzen A."/>
            <person name="Andreopoulos W."/>
            <person name="Pangilinan J."/>
            <person name="Riley R."/>
            <person name="Hundley H."/>
            <person name="Na H."/>
            <person name="Barry K."/>
            <person name="Grigoriev I.V."/>
            <person name="Stajich J.E."/>
            <person name="Kennedy P.G."/>
        </authorList>
    </citation>
    <scope>NUCLEOTIDE SEQUENCE</scope>
    <source>
        <strain evidence="1">FC423</strain>
    </source>
</reference>
<evidence type="ECO:0000313" key="1">
    <source>
        <dbReference type="EMBL" id="KAG2114587.1"/>
    </source>
</evidence>
<name>A0A9P7FEZ3_9AGAM</name>
<gene>
    <name evidence="1" type="ORF">F5147DRAFT_769896</name>
</gene>
<proteinExistence type="predicted"/>